<organism evidence="1 2">
    <name type="scientific">Catellatospora aurea</name>
    <dbReference type="NCBI Taxonomy" id="1337874"/>
    <lineage>
        <taxon>Bacteria</taxon>
        <taxon>Bacillati</taxon>
        <taxon>Actinomycetota</taxon>
        <taxon>Actinomycetes</taxon>
        <taxon>Micromonosporales</taxon>
        <taxon>Micromonosporaceae</taxon>
        <taxon>Catellatospora</taxon>
    </lineage>
</organism>
<sequence length="51" mass="5425">MTSSSKYSTWPTAGSNVVWGGLGDPPRLLRDGSVVWHGRPWDADQVGAVLG</sequence>
<evidence type="ECO:0000313" key="1">
    <source>
        <dbReference type="EMBL" id="MFC7245497.1"/>
    </source>
</evidence>
<name>A0ABW2H3B1_9ACTN</name>
<keyword evidence="2" id="KW-1185">Reference proteome</keyword>
<dbReference type="RefSeq" id="WP_376808416.1">
    <property type="nucleotide sequence ID" value="NZ_JBHTAC010000027.1"/>
</dbReference>
<protein>
    <submittedName>
        <fullName evidence="1">Uncharacterized protein</fullName>
    </submittedName>
</protein>
<accession>A0ABW2H3B1</accession>
<comment type="caution">
    <text evidence="1">The sequence shown here is derived from an EMBL/GenBank/DDBJ whole genome shotgun (WGS) entry which is preliminary data.</text>
</comment>
<gene>
    <name evidence="1" type="ORF">ACFQO7_23730</name>
</gene>
<dbReference type="EMBL" id="JBHTAC010000027">
    <property type="protein sequence ID" value="MFC7245497.1"/>
    <property type="molecule type" value="Genomic_DNA"/>
</dbReference>
<reference evidence="2" key="1">
    <citation type="journal article" date="2019" name="Int. J. Syst. Evol. Microbiol.">
        <title>The Global Catalogue of Microorganisms (GCM) 10K type strain sequencing project: providing services to taxonomists for standard genome sequencing and annotation.</title>
        <authorList>
            <consortium name="The Broad Institute Genomics Platform"/>
            <consortium name="The Broad Institute Genome Sequencing Center for Infectious Disease"/>
            <person name="Wu L."/>
            <person name="Ma J."/>
        </authorList>
    </citation>
    <scope>NUCLEOTIDE SEQUENCE [LARGE SCALE GENOMIC DNA]</scope>
    <source>
        <strain evidence="2">CGMCC 1.9106</strain>
    </source>
</reference>
<proteinExistence type="predicted"/>
<dbReference type="Proteomes" id="UP001596392">
    <property type="component" value="Unassembled WGS sequence"/>
</dbReference>
<evidence type="ECO:0000313" key="2">
    <source>
        <dbReference type="Proteomes" id="UP001596392"/>
    </source>
</evidence>